<dbReference type="EMBL" id="BRYA01000758">
    <property type="protein sequence ID" value="GMI31855.1"/>
    <property type="molecule type" value="Genomic_DNA"/>
</dbReference>
<dbReference type="InterPro" id="IPR047187">
    <property type="entry name" value="SF1_C_Upf1"/>
</dbReference>
<name>A0A9W7L4L2_9STRA</name>
<dbReference type="OrthoDB" id="6513042at2759"/>
<reference evidence="4" key="1">
    <citation type="journal article" date="2023" name="Commun. Biol.">
        <title>Genome analysis of Parmales, the sister group of diatoms, reveals the evolutionary specialization of diatoms from phago-mixotrophs to photoautotrophs.</title>
        <authorList>
            <person name="Ban H."/>
            <person name="Sato S."/>
            <person name="Yoshikawa S."/>
            <person name="Yamada K."/>
            <person name="Nakamura Y."/>
            <person name="Ichinomiya M."/>
            <person name="Sato N."/>
            <person name="Blanc-Mathieu R."/>
            <person name="Endo H."/>
            <person name="Kuwata A."/>
            <person name="Ogata H."/>
        </authorList>
    </citation>
    <scope>NUCLEOTIDE SEQUENCE [LARGE SCALE GENOMIC DNA]</scope>
</reference>
<dbReference type="Gene3D" id="3.40.50.300">
    <property type="entry name" value="P-loop containing nucleotide triphosphate hydrolases"/>
    <property type="match status" value="1"/>
</dbReference>
<gene>
    <name evidence="3" type="ORF">TrCOL_g7469</name>
</gene>
<dbReference type="CDD" id="cd18808">
    <property type="entry name" value="SF1_C_Upf1"/>
    <property type="match status" value="1"/>
</dbReference>
<dbReference type="GO" id="GO:0003724">
    <property type="term" value="F:RNA helicase activity"/>
    <property type="evidence" value="ECO:0007669"/>
    <property type="project" value="TreeGrafter"/>
</dbReference>
<dbReference type="Pfam" id="PF13087">
    <property type="entry name" value="AAA_12"/>
    <property type="match status" value="1"/>
</dbReference>
<proteinExistence type="predicted"/>
<feature type="region of interest" description="Disordered" evidence="1">
    <location>
        <begin position="200"/>
        <end position="283"/>
    </location>
</feature>
<keyword evidence="4" id="KW-1185">Reference proteome</keyword>
<feature type="compositionally biased region" description="Low complexity" evidence="1">
    <location>
        <begin position="242"/>
        <end position="257"/>
    </location>
</feature>
<organism evidence="3 4">
    <name type="scientific">Triparma columacea</name>
    <dbReference type="NCBI Taxonomy" id="722753"/>
    <lineage>
        <taxon>Eukaryota</taxon>
        <taxon>Sar</taxon>
        <taxon>Stramenopiles</taxon>
        <taxon>Ochrophyta</taxon>
        <taxon>Bolidophyceae</taxon>
        <taxon>Parmales</taxon>
        <taxon>Triparmaceae</taxon>
        <taxon>Triparma</taxon>
    </lineage>
</organism>
<evidence type="ECO:0000313" key="4">
    <source>
        <dbReference type="Proteomes" id="UP001165065"/>
    </source>
</evidence>
<accession>A0A9W7L4L2</accession>
<dbReference type="AlphaFoldDB" id="A0A9W7L4L2"/>
<sequence>MGQVLVTPPSNIAVDQLTEKIAETGLKVVVTNLMKGGVSGSDIGVITPYDGQKVYFHDYIRRTGSLSQSQYEGVEIVSVDSFQGRKKDNIIMTCVRSNDGAGIGFLADQRRLNVAITRARLGLVIIGNTRVLAKNILWAALLIQFRENKCLVEGSLQNLQETSIIIYRPRMKRREEATYKLTTLGRGSWKGAFNTRNFRRSSRPRDLRGGGGGEGVDDEGSIGGFAPLLTYRGDEESGWDDASLGSSRYSGSGRAPGSQGGESYRDYMDEGGEGDDDVDMTGT</sequence>
<dbReference type="InterPro" id="IPR027417">
    <property type="entry name" value="P-loop_NTPase"/>
</dbReference>
<evidence type="ECO:0000313" key="3">
    <source>
        <dbReference type="EMBL" id="GMI31855.1"/>
    </source>
</evidence>
<dbReference type="InterPro" id="IPR041679">
    <property type="entry name" value="DNA2/NAM7-like_C"/>
</dbReference>
<feature type="compositionally biased region" description="Acidic residues" evidence="1">
    <location>
        <begin position="269"/>
        <end position="283"/>
    </location>
</feature>
<dbReference type="InterPro" id="IPR045055">
    <property type="entry name" value="DNA2/NAM7-like"/>
</dbReference>
<feature type="domain" description="DNA2/NAM7 helicase-like C-terminal" evidence="2">
    <location>
        <begin position="29"/>
        <end position="129"/>
    </location>
</feature>
<dbReference type="PANTHER" id="PTHR10887:SF364">
    <property type="entry name" value="REGULATOR OF NONSENSE TRANSCRIPTS 1"/>
    <property type="match status" value="1"/>
</dbReference>
<protein>
    <recommendedName>
        <fullName evidence="2">DNA2/NAM7 helicase-like C-terminal domain-containing protein</fullName>
    </recommendedName>
</protein>
<dbReference type="SUPFAM" id="SSF52540">
    <property type="entry name" value="P-loop containing nucleoside triphosphate hydrolases"/>
    <property type="match status" value="1"/>
</dbReference>
<evidence type="ECO:0000256" key="1">
    <source>
        <dbReference type="SAM" id="MobiDB-lite"/>
    </source>
</evidence>
<dbReference type="PANTHER" id="PTHR10887">
    <property type="entry name" value="DNA2/NAM7 HELICASE FAMILY"/>
    <property type="match status" value="1"/>
</dbReference>
<comment type="caution">
    <text evidence="3">The sequence shown here is derived from an EMBL/GenBank/DDBJ whole genome shotgun (WGS) entry which is preliminary data.</text>
</comment>
<dbReference type="Proteomes" id="UP001165065">
    <property type="component" value="Unassembled WGS sequence"/>
</dbReference>
<evidence type="ECO:0000259" key="2">
    <source>
        <dbReference type="Pfam" id="PF13087"/>
    </source>
</evidence>
<dbReference type="GO" id="GO:0000184">
    <property type="term" value="P:nuclear-transcribed mRNA catabolic process, nonsense-mediated decay"/>
    <property type="evidence" value="ECO:0007669"/>
    <property type="project" value="TreeGrafter"/>
</dbReference>
<dbReference type="GO" id="GO:0005737">
    <property type="term" value="C:cytoplasm"/>
    <property type="evidence" value="ECO:0007669"/>
    <property type="project" value="TreeGrafter"/>
</dbReference>